<dbReference type="GO" id="GO:0046872">
    <property type="term" value="F:metal ion binding"/>
    <property type="evidence" value="ECO:0007669"/>
    <property type="project" value="UniProtKB-KW"/>
</dbReference>
<organism evidence="7 8">
    <name type="scientific">Anaerobaca lacustris</name>
    <dbReference type="NCBI Taxonomy" id="3044600"/>
    <lineage>
        <taxon>Bacteria</taxon>
        <taxon>Pseudomonadati</taxon>
        <taxon>Planctomycetota</taxon>
        <taxon>Phycisphaerae</taxon>
        <taxon>Sedimentisphaerales</taxon>
        <taxon>Anaerobacaceae</taxon>
        <taxon>Anaerobaca</taxon>
    </lineage>
</organism>
<evidence type="ECO:0000256" key="3">
    <source>
        <dbReference type="ARBA" id="ARBA00022723"/>
    </source>
</evidence>
<dbReference type="InterPro" id="IPR027417">
    <property type="entry name" value="P-loop_NTPase"/>
</dbReference>
<keyword evidence="4" id="KW-0378">Hydrolase</keyword>
<dbReference type="NCBIfam" id="TIGR01596">
    <property type="entry name" value="cas3_HD"/>
    <property type="match status" value="1"/>
</dbReference>
<dbReference type="GO" id="GO:0051607">
    <property type="term" value="P:defense response to virus"/>
    <property type="evidence" value="ECO:0007669"/>
    <property type="project" value="UniProtKB-KW"/>
</dbReference>
<dbReference type="SUPFAM" id="SSF52540">
    <property type="entry name" value="P-loop containing nucleoside triphosphate hydrolases"/>
    <property type="match status" value="1"/>
</dbReference>
<dbReference type="Proteomes" id="UP001431776">
    <property type="component" value="Unassembled WGS sequence"/>
</dbReference>
<keyword evidence="3" id="KW-0479">Metal-binding</keyword>
<dbReference type="GO" id="GO:0005524">
    <property type="term" value="F:ATP binding"/>
    <property type="evidence" value="ECO:0007669"/>
    <property type="project" value="InterPro"/>
</dbReference>
<protein>
    <submittedName>
        <fullName evidence="7">CRISPR-associated endonuclease Cas3</fullName>
    </submittedName>
</protein>
<dbReference type="Pfam" id="PF18019">
    <property type="entry name" value="Cas3_HD"/>
    <property type="match status" value="1"/>
</dbReference>
<comment type="similarity">
    <text evidence="2">In the central section; belongs to the CRISPR-associated helicase Cas3 family.</text>
</comment>
<dbReference type="Gene3D" id="3.40.50.300">
    <property type="entry name" value="P-loop containing nucleotide triphosphate hydrolases"/>
    <property type="match status" value="1"/>
</dbReference>
<sequence>MSESEKQFYAHSLPGKPESEWQRLDMHLRAVAALASGFAQKFGSSDWAWNAGMLHDLGKAADEFRAYLLRENHIDDEEYDGTGGHRVNHSSAGTALAEEVHNQHNRPLGRILSYLVAGHHAGLPDYHTCDGGMGALQKRLEEGKVDFERIRTVATGLKPEHRPLSQLPVFVKKENFHFWVRILFSCLVDADFLDTEAFIEPEQARYRVKSRSLAELKTPLDRYMADMTTRCEHTPVNRVRQEILTACLKAASRPSGLFTLTVPTGGGKTLSAMAFALDHAIRHGKHRVIYVIPHTSIIEQTAATLAEIFGPENVVEHHSNLDPEKETLRTRLEAGVDIDFPVVYRALAGLDSIAQAAGRCNREGKLAYQGQVMVFVPPKSVPRGLLHKGECTTRELHALPGFDAQAPESFTRYFDLFYSKVNDTGEGFLKRLTPSDPRILDIAFRSVGDQFRLIDDQAQRPVLVHYRKGEALIGELQRTGPYRSLMRRLQRYTVNLPVRLADRMLSDGLLEEVWPGFLAQCPVSIYSESIGLDVFRDGFPIEDLTCV</sequence>
<dbReference type="CDD" id="cd09641">
    <property type="entry name" value="Cas3''_I"/>
    <property type="match status" value="1"/>
</dbReference>
<evidence type="ECO:0000313" key="7">
    <source>
        <dbReference type="EMBL" id="MDI6448079.1"/>
    </source>
</evidence>
<dbReference type="InterPro" id="IPR006483">
    <property type="entry name" value="CRISPR-assoc_Cas3_HD"/>
</dbReference>
<evidence type="ECO:0000256" key="5">
    <source>
        <dbReference type="ARBA" id="ARBA00023118"/>
    </source>
</evidence>
<dbReference type="InterPro" id="IPR011545">
    <property type="entry name" value="DEAD/DEAH_box_helicase_dom"/>
</dbReference>
<keyword evidence="8" id="KW-1185">Reference proteome</keyword>
<gene>
    <name evidence="7" type="ORF">QJ522_03395</name>
</gene>
<dbReference type="EMBL" id="JASCXX010000003">
    <property type="protein sequence ID" value="MDI6448079.1"/>
    <property type="molecule type" value="Genomic_DNA"/>
</dbReference>
<dbReference type="AlphaFoldDB" id="A0AAW6TV02"/>
<dbReference type="InterPro" id="IPR038257">
    <property type="entry name" value="CRISPR-assoc_Cas3_HD_sf"/>
</dbReference>
<dbReference type="GO" id="GO:0003676">
    <property type="term" value="F:nucleic acid binding"/>
    <property type="evidence" value="ECO:0007669"/>
    <property type="project" value="InterPro"/>
</dbReference>
<accession>A0AAW6TV02</accession>
<evidence type="ECO:0000256" key="4">
    <source>
        <dbReference type="ARBA" id="ARBA00022801"/>
    </source>
</evidence>
<keyword evidence="7" id="KW-0540">Nuclease</keyword>
<evidence type="ECO:0000313" key="8">
    <source>
        <dbReference type="Proteomes" id="UP001431776"/>
    </source>
</evidence>
<dbReference type="GO" id="GO:0004519">
    <property type="term" value="F:endonuclease activity"/>
    <property type="evidence" value="ECO:0007669"/>
    <property type="project" value="UniProtKB-KW"/>
</dbReference>
<feature type="domain" description="HD Cas3-type" evidence="6">
    <location>
        <begin position="17"/>
        <end position="193"/>
    </location>
</feature>
<name>A0AAW6TV02_9BACT</name>
<evidence type="ECO:0000256" key="1">
    <source>
        <dbReference type="ARBA" id="ARBA00006847"/>
    </source>
</evidence>
<comment type="similarity">
    <text evidence="1">In the N-terminal section; belongs to the CRISPR-associated nuclease Cas3-HD family.</text>
</comment>
<dbReference type="GO" id="GO:0016787">
    <property type="term" value="F:hydrolase activity"/>
    <property type="evidence" value="ECO:0007669"/>
    <property type="project" value="UniProtKB-KW"/>
</dbReference>
<dbReference type="SUPFAM" id="SSF109604">
    <property type="entry name" value="HD-domain/PDEase-like"/>
    <property type="match status" value="1"/>
</dbReference>
<keyword evidence="5" id="KW-0051">Antiviral defense</keyword>
<keyword evidence="7" id="KW-0255">Endonuclease</keyword>
<proteinExistence type="inferred from homology"/>
<evidence type="ECO:0000256" key="2">
    <source>
        <dbReference type="ARBA" id="ARBA00009046"/>
    </source>
</evidence>
<reference evidence="7" key="1">
    <citation type="submission" date="2023-05" db="EMBL/GenBank/DDBJ databases">
        <title>Anaerotaeda fermentans gen. nov., sp. nov., a novel anaerobic planctomycete of the new family within the order Sedimentisphaerales isolated from Taman Peninsula, Russia.</title>
        <authorList>
            <person name="Khomyakova M.A."/>
            <person name="Merkel A.Y."/>
            <person name="Slobodkin A.I."/>
        </authorList>
    </citation>
    <scope>NUCLEOTIDE SEQUENCE</scope>
    <source>
        <strain evidence="7">M17dextr</strain>
    </source>
</reference>
<dbReference type="Pfam" id="PF00270">
    <property type="entry name" value="DEAD"/>
    <property type="match status" value="1"/>
</dbReference>
<dbReference type="Gene3D" id="1.10.3210.30">
    <property type="match status" value="1"/>
</dbReference>
<comment type="caution">
    <text evidence="7">The sequence shown here is derived from an EMBL/GenBank/DDBJ whole genome shotgun (WGS) entry which is preliminary data.</text>
</comment>
<dbReference type="PROSITE" id="PS51643">
    <property type="entry name" value="HD_CAS3"/>
    <property type="match status" value="1"/>
</dbReference>
<evidence type="ECO:0000259" key="6">
    <source>
        <dbReference type="PROSITE" id="PS51643"/>
    </source>
</evidence>
<dbReference type="RefSeq" id="WP_349243489.1">
    <property type="nucleotide sequence ID" value="NZ_JASCXX010000003.1"/>
</dbReference>